<proteinExistence type="predicted"/>
<accession>A0ABU2ZKE2</accession>
<protein>
    <submittedName>
        <fullName evidence="2">VOC family protein</fullName>
    </submittedName>
</protein>
<dbReference type="RefSeq" id="WP_311341652.1">
    <property type="nucleotide sequence ID" value="NZ_JAVRHS010000016.1"/>
</dbReference>
<evidence type="ECO:0000313" key="2">
    <source>
        <dbReference type="EMBL" id="MDT0577078.1"/>
    </source>
</evidence>
<reference evidence="2 3" key="1">
    <citation type="submission" date="2023-09" db="EMBL/GenBank/DDBJ databases">
        <authorList>
            <person name="Rey-Velasco X."/>
        </authorList>
    </citation>
    <scope>NUCLEOTIDE SEQUENCE [LARGE SCALE GENOMIC DNA]</scope>
    <source>
        <strain evidence="2 3">F390</strain>
    </source>
</reference>
<dbReference type="Proteomes" id="UP001259803">
    <property type="component" value="Unassembled WGS sequence"/>
</dbReference>
<gene>
    <name evidence="2" type="ORF">RM533_12965</name>
</gene>
<feature type="domain" description="VOC" evidence="1">
    <location>
        <begin position="7"/>
        <end position="144"/>
    </location>
</feature>
<dbReference type="Pfam" id="PF13669">
    <property type="entry name" value="Glyoxalase_4"/>
    <property type="match status" value="1"/>
</dbReference>
<dbReference type="InterPro" id="IPR029068">
    <property type="entry name" value="Glyas_Bleomycin-R_OHBP_Dase"/>
</dbReference>
<organism evidence="2 3">
    <name type="scientific">Croceicoccus esteveae</name>
    <dbReference type="NCBI Taxonomy" id="3075597"/>
    <lineage>
        <taxon>Bacteria</taxon>
        <taxon>Pseudomonadati</taxon>
        <taxon>Pseudomonadota</taxon>
        <taxon>Alphaproteobacteria</taxon>
        <taxon>Sphingomonadales</taxon>
        <taxon>Erythrobacteraceae</taxon>
        <taxon>Croceicoccus</taxon>
    </lineage>
</organism>
<dbReference type="InterPro" id="IPR037523">
    <property type="entry name" value="VOC_core"/>
</dbReference>
<evidence type="ECO:0000259" key="1">
    <source>
        <dbReference type="PROSITE" id="PS51819"/>
    </source>
</evidence>
<dbReference type="SUPFAM" id="SSF54593">
    <property type="entry name" value="Glyoxalase/Bleomycin resistance protein/Dihydroxybiphenyl dioxygenase"/>
    <property type="match status" value="1"/>
</dbReference>
<dbReference type="Gene3D" id="3.10.180.10">
    <property type="entry name" value="2,3-Dihydroxybiphenyl 1,2-Dioxygenase, domain 1"/>
    <property type="match status" value="1"/>
</dbReference>
<name>A0ABU2ZKE2_9SPHN</name>
<dbReference type="PROSITE" id="PS51819">
    <property type="entry name" value="VOC"/>
    <property type="match status" value="1"/>
</dbReference>
<dbReference type="EMBL" id="JAVRHS010000016">
    <property type="protein sequence ID" value="MDT0577078.1"/>
    <property type="molecule type" value="Genomic_DNA"/>
</dbReference>
<sequence>MKAKYGPIAQIGMVTDDLDASIARWIDTMGVGPWTVFRNVTLTGQFRGRDTLIRMDVGLAYQGDTQIELIHVTNGAASPYLAPDGTALLGMHHVAWLTDDLDALLVNALADGLQIAFRAESPGTRVAYLEMPGETGVFFEFIESAQTRQLIADGIAATKNWNGSDPVQIIDFDRL</sequence>
<comment type="caution">
    <text evidence="2">The sequence shown here is derived from an EMBL/GenBank/DDBJ whole genome shotgun (WGS) entry which is preliminary data.</text>
</comment>
<evidence type="ECO:0000313" key="3">
    <source>
        <dbReference type="Proteomes" id="UP001259803"/>
    </source>
</evidence>
<keyword evidence="3" id="KW-1185">Reference proteome</keyword>